<reference evidence="2 3" key="1">
    <citation type="submission" date="2017-09" db="EMBL/GenBank/DDBJ databases">
        <title>Large-scale bioinformatics analysis of Bacillus genomes uncovers conserved roles of natural products in bacterial physiology.</title>
        <authorList>
            <consortium name="Agbiome Team Llc"/>
            <person name="Bleich R.M."/>
            <person name="Grubbs K.J."/>
            <person name="Santa Maria K.C."/>
            <person name="Allen S.E."/>
            <person name="Farag S."/>
            <person name="Shank E.A."/>
            <person name="Bowers A."/>
        </authorList>
    </citation>
    <scope>NUCLEOTIDE SEQUENCE [LARGE SCALE GENOMIC DNA]</scope>
    <source>
        <strain evidence="2 3">AFS083043</strain>
    </source>
</reference>
<evidence type="ECO:0000313" key="3">
    <source>
        <dbReference type="Proteomes" id="UP000242656"/>
    </source>
</evidence>
<dbReference type="InterPro" id="IPR007074">
    <property type="entry name" value="LicD/FKTN/FKRP_NTP_transf"/>
</dbReference>
<feature type="domain" description="LicD/FKTN/FKRP nucleotidyltransferase" evidence="1">
    <location>
        <begin position="32"/>
        <end position="233"/>
    </location>
</feature>
<dbReference type="PANTHER" id="PTHR43404">
    <property type="entry name" value="LIPOPOLYSACCHARIDE CHOLINEPHOSPHOTRANSFERASE LICD"/>
    <property type="match status" value="1"/>
</dbReference>
<comment type="caution">
    <text evidence="2">The sequence shown here is derived from an EMBL/GenBank/DDBJ whole genome shotgun (WGS) entry which is preliminary data.</text>
</comment>
<dbReference type="Proteomes" id="UP000242656">
    <property type="component" value="Unassembled WGS sequence"/>
</dbReference>
<name>A0A2B0M2B7_BACCE</name>
<protein>
    <submittedName>
        <fullName evidence="2">LicD family protein</fullName>
    </submittedName>
</protein>
<dbReference type="RefSeq" id="WP_098491355.1">
    <property type="nucleotide sequence ID" value="NZ_NUWN01000054.1"/>
</dbReference>
<organism evidence="2 3">
    <name type="scientific">Bacillus cereus</name>
    <dbReference type="NCBI Taxonomy" id="1396"/>
    <lineage>
        <taxon>Bacteria</taxon>
        <taxon>Bacillati</taxon>
        <taxon>Bacillota</taxon>
        <taxon>Bacilli</taxon>
        <taxon>Bacillales</taxon>
        <taxon>Bacillaceae</taxon>
        <taxon>Bacillus</taxon>
        <taxon>Bacillus cereus group</taxon>
    </lineage>
</organism>
<evidence type="ECO:0000259" key="1">
    <source>
        <dbReference type="Pfam" id="PF04991"/>
    </source>
</evidence>
<dbReference type="GO" id="GO:0009100">
    <property type="term" value="P:glycoprotein metabolic process"/>
    <property type="evidence" value="ECO:0007669"/>
    <property type="project" value="UniProtKB-ARBA"/>
</dbReference>
<evidence type="ECO:0000313" key="2">
    <source>
        <dbReference type="EMBL" id="PFK38332.1"/>
    </source>
</evidence>
<dbReference type="InterPro" id="IPR052942">
    <property type="entry name" value="LPS_cholinephosphotransferase"/>
</dbReference>
<proteinExistence type="predicted"/>
<accession>A0A2B0M2B7</accession>
<dbReference type="AlphaFoldDB" id="A0A2B0M2B7"/>
<sequence length="258" mass="30130">MEEFILNSKQLTPLEQAQKVMLHMLITVHEICKEHDIKFWITDGTLLGSVRHKGFIPWDDDADLAMLREDYEKFLRIIPNHLPEPYKLETEKVNTHGKHNWTKILYLDDFEWEESDGTKRKGISIDIFPFDYVSETATPLEKVVRKLAAINYPSQINGPADVARRLLNKSKFFKLYAKGLKKTDKVTYGLETGYYRWHNFTLTEIFPLKEGIFDGHMFPVPNNADSYLSGMYGDYMQIPEESKQKAHMQNLKATKEHV</sequence>
<dbReference type="EMBL" id="NUWN01000054">
    <property type="protein sequence ID" value="PFK38332.1"/>
    <property type="molecule type" value="Genomic_DNA"/>
</dbReference>
<gene>
    <name evidence="2" type="ORF">COI93_14340</name>
</gene>
<dbReference type="PANTHER" id="PTHR43404:SF2">
    <property type="entry name" value="LIPOPOLYSACCHARIDE CHOLINEPHOSPHOTRANSFERASE LICD"/>
    <property type="match status" value="1"/>
</dbReference>
<dbReference type="Pfam" id="PF04991">
    <property type="entry name" value="LicD"/>
    <property type="match status" value="1"/>
</dbReference>